<evidence type="ECO:0000313" key="6">
    <source>
        <dbReference type="EMBL" id="QDH75951.1"/>
    </source>
</evidence>
<dbReference type="SUPFAM" id="SSF50249">
    <property type="entry name" value="Nucleic acid-binding proteins"/>
    <property type="match status" value="1"/>
</dbReference>
<dbReference type="Gene3D" id="3.30.1490.70">
    <property type="match status" value="1"/>
</dbReference>
<protein>
    <recommendedName>
        <fullName evidence="2">DNA ligase (ATP)</fullName>
        <ecNumber evidence="2">6.5.1.1</ecNumber>
    </recommendedName>
</protein>
<dbReference type="Gene3D" id="2.40.50.140">
    <property type="entry name" value="Nucleic acid-binding proteins"/>
    <property type="match status" value="1"/>
</dbReference>
<dbReference type="CDD" id="cd07906">
    <property type="entry name" value="Adenylation_DNA_ligase_LigD_LigC"/>
    <property type="match status" value="1"/>
</dbReference>
<dbReference type="InterPro" id="IPR014146">
    <property type="entry name" value="LigD_ligase_dom"/>
</dbReference>
<dbReference type="GO" id="GO:0006281">
    <property type="term" value="P:DNA repair"/>
    <property type="evidence" value="ECO:0007669"/>
    <property type="project" value="InterPro"/>
</dbReference>
<evidence type="ECO:0000256" key="2">
    <source>
        <dbReference type="ARBA" id="ARBA00012727"/>
    </source>
</evidence>
<feature type="domain" description="ATP-dependent DNA ligase family profile" evidence="5">
    <location>
        <begin position="101"/>
        <end position="193"/>
    </location>
</feature>
<dbReference type="Gene3D" id="3.30.470.30">
    <property type="entry name" value="DNA ligase/mRNA capping enzyme"/>
    <property type="match status" value="1"/>
</dbReference>
<dbReference type="Pfam" id="PF01068">
    <property type="entry name" value="DNA_ligase_A_M"/>
    <property type="match status" value="1"/>
</dbReference>
<dbReference type="GO" id="GO:0006310">
    <property type="term" value="P:DNA recombination"/>
    <property type="evidence" value="ECO:0007669"/>
    <property type="project" value="InterPro"/>
</dbReference>
<sequence length="320" mass="35705">MASKKSAVPARIQPQLVALVTRPPAGDWAYEIKFDGYRMFARIDAGVSLFTKNGYDWTKRMPRLAQDLQTLPIRGAWLDGEVVVQDDDDRPAFQSLQEAFATGDTDRLIYFAFDLLFIDGVDLRPRPVEQRRNLLRVLLEQVDLDQVRFSETLEADPAHLLASACALGIEGIVGKRLGSTYAGERDGSWIKLKCVLRQEFVILGYTRSSAGIGSLLIGLHDDAGELQYAGRVRSGFTGRELDRLKNRLAPLVRRTSALRTPPKLQGGAVVWVEPQLVCEVKFAELTPAGKVRHAVYCGFHDTWTLSPRSFGHSFHAHLDT</sequence>
<geneLocation type="plasmid" evidence="6">
    <name>pAER57</name>
</geneLocation>
<dbReference type="RefSeq" id="WP_086239761.1">
    <property type="nucleotide sequence ID" value="NZ_MK671726.1"/>
</dbReference>
<dbReference type="NCBIfam" id="TIGR02779">
    <property type="entry name" value="NHEJ_ligase_lig"/>
    <property type="match status" value="1"/>
</dbReference>
<comment type="catalytic activity">
    <reaction evidence="4">
        <text>ATP + (deoxyribonucleotide)n-3'-hydroxyl + 5'-phospho-(deoxyribonucleotide)m = (deoxyribonucleotide)n+m + AMP + diphosphate.</text>
        <dbReference type="EC" id="6.5.1.1"/>
    </reaction>
</comment>
<dbReference type="Pfam" id="PF04679">
    <property type="entry name" value="DNA_ligase_A_C"/>
    <property type="match status" value="1"/>
</dbReference>
<keyword evidence="6" id="KW-0614">Plasmid</keyword>
<evidence type="ECO:0000256" key="4">
    <source>
        <dbReference type="ARBA" id="ARBA00034003"/>
    </source>
</evidence>
<dbReference type="InterPro" id="IPR012310">
    <property type="entry name" value="DNA_ligase_ATP-dep_cent"/>
</dbReference>
<dbReference type="AlphaFoldDB" id="A0A514C8M6"/>
<dbReference type="PANTHER" id="PTHR45674:SF4">
    <property type="entry name" value="DNA LIGASE 1"/>
    <property type="match status" value="1"/>
</dbReference>
<keyword evidence="3 6" id="KW-0436">Ligase</keyword>
<evidence type="ECO:0000259" key="5">
    <source>
        <dbReference type="PROSITE" id="PS50160"/>
    </source>
</evidence>
<evidence type="ECO:0000256" key="1">
    <source>
        <dbReference type="ARBA" id="ARBA00007572"/>
    </source>
</evidence>
<proteinExistence type="inferred from homology"/>
<dbReference type="GO" id="GO:0005524">
    <property type="term" value="F:ATP binding"/>
    <property type="evidence" value="ECO:0007669"/>
    <property type="project" value="InterPro"/>
</dbReference>
<dbReference type="CDD" id="cd07971">
    <property type="entry name" value="OBF_DNA_ligase_LigD"/>
    <property type="match status" value="1"/>
</dbReference>
<dbReference type="PROSITE" id="PS50160">
    <property type="entry name" value="DNA_LIGASE_A3"/>
    <property type="match status" value="1"/>
</dbReference>
<name>A0A514C8M6_ECTME</name>
<dbReference type="InterPro" id="IPR012309">
    <property type="entry name" value="DNA_ligase_ATP-dep_C"/>
</dbReference>
<comment type="similarity">
    <text evidence="1">Belongs to the ATP-dependent DNA ligase family.</text>
</comment>
<dbReference type="PANTHER" id="PTHR45674">
    <property type="entry name" value="DNA LIGASE 1/3 FAMILY MEMBER"/>
    <property type="match status" value="1"/>
</dbReference>
<organism evidence="6">
    <name type="scientific">Ectopseudomonas mendocina</name>
    <name type="common">Pseudomonas mendocina</name>
    <dbReference type="NCBI Taxonomy" id="300"/>
    <lineage>
        <taxon>Bacteria</taxon>
        <taxon>Pseudomonadati</taxon>
        <taxon>Pseudomonadota</taxon>
        <taxon>Gammaproteobacteria</taxon>
        <taxon>Pseudomonadales</taxon>
        <taxon>Pseudomonadaceae</taxon>
        <taxon>Ectopseudomonas</taxon>
    </lineage>
</organism>
<dbReference type="InterPro" id="IPR050191">
    <property type="entry name" value="ATP-dep_DNA_ligase"/>
</dbReference>
<dbReference type="SUPFAM" id="SSF56091">
    <property type="entry name" value="DNA ligase/mRNA capping enzyme, catalytic domain"/>
    <property type="match status" value="1"/>
</dbReference>
<dbReference type="EC" id="6.5.1.1" evidence="2"/>
<dbReference type="EMBL" id="MK671726">
    <property type="protein sequence ID" value="QDH75951.1"/>
    <property type="molecule type" value="Genomic_DNA"/>
</dbReference>
<dbReference type="GO" id="GO:0003910">
    <property type="term" value="F:DNA ligase (ATP) activity"/>
    <property type="evidence" value="ECO:0007669"/>
    <property type="project" value="UniProtKB-EC"/>
</dbReference>
<evidence type="ECO:0000256" key="3">
    <source>
        <dbReference type="ARBA" id="ARBA00022598"/>
    </source>
</evidence>
<dbReference type="InterPro" id="IPR012340">
    <property type="entry name" value="NA-bd_OB-fold"/>
</dbReference>
<reference evidence="6" key="1">
    <citation type="journal article" date="2019" name="Front. Microbiol.">
        <title>Identification of a Novel Plasmid Lineage Associated With the Dissemination of Metallo-beta-Lactamase Genes Among Pseudomonads.</title>
        <authorList>
            <person name="Di Pilato V."/>
            <person name="Antonelli A."/>
            <person name="Giani T."/>
            <person name="Henrici De Angelis L."/>
            <person name="Rossolini G.M."/>
            <person name="Pollini S."/>
        </authorList>
    </citation>
    <scope>NUCLEOTIDE SEQUENCE</scope>
    <source>
        <strain evidence="6">57</strain>
        <plasmid evidence="6">pAER57</plasmid>
    </source>
</reference>
<accession>A0A514C8M6</accession>